<gene>
    <name evidence="1" type="ORF">L9G74_19110</name>
</gene>
<dbReference type="RefSeq" id="WP_238898367.1">
    <property type="nucleotide sequence ID" value="NZ_JAKOGG010000022.1"/>
</dbReference>
<evidence type="ECO:0000313" key="2">
    <source>
        <dbReference type="Proteomes" id="UP001201549"/>
    </source>
</evidence>
<accession>A0ABT2FQC1</accession>
<organism evidence="1 2">
    <name type="scientific">Shewanella electrica</name>
    <dbReference type="NCBI Taxonomy" id="515560"/>
    <lineage>
        <taxon>Bacteria</taxon>
        <taxon>Pseudomonadati</taxon>
        <taxon>Pseudomonadota</taxon>
        <taxon>Gammaproteobacteria</taxon>
        <taxon>Alteromonadales</taxon>
        <taxon>Shewanellaceae</taxon>
        <taxon>Shewanella</taxon>
    </lineage>
</organism>
<keyword evidence="2" id="KW-1185">Reference proteome</keyword>
<dbReference type="EMBL" id="JAKOGG010000022">
    <property type="protein sequence ID" value="MCS4558550.1"/>
    <property type="molecule type" value="Genomic_DNA"/>
</dbReference>
<protein>
    <submittedName>
        <fullName evidence="1">Uncharacterized protein</fullName>
    </submittedName>
</protein>
<comment type="caution">
    <text evidence="1">The sequence shown here is derived from an EMBL/GenBank/DDBJ whole genome shotgun (WGS) entry which is preliminary data.</text>
</comment>
<reference evidence="2" key="2">
    <citation type="submission" date="2023-07" db="EMBL/GenBank/DDBJ databases">
        <title>Shewanella mangrovi sp. nov., an acetaldehyde- degrading bacterium isolated from mangrove sediment.</title>
        <authorList>
            <person name="Liu Y."/>
        </authorList>
    </citation>
    <scope>NUCLEOTIDE SEQUENCE [LARGE SCALE GENOMIC DNA]</scope>
    <source>
        <strain evidence="2">C32</strain>
    </source>
</reference>
<name>A0ABT2FQC1_9GAMM</name>
<reference evidence="1 2" key="1">
    <citation type="submission" date="2022-02" db="EMBL/GenBank/DDBJ databases">
        <authorList>
            <person name="Zhuang L."/>
        </authorList>
    </citation>
    <scope>NUCLEOTIDE SEQUENCE [LARGE SCALE GENOMIC DNA]</scope>
    <source>
        <strain evidence="1 2">C32</strain>
    </source>
</reference>
<proteinExistence type="predicted"/>
<evidence type="ECO:0000313" key="1">
    <source>
        <dbReference type="EMBL" id="MCS4558550.1"/>
    </source>
</evidence>
<sequence>MTIRIDTITPANQQLLWINRNNQSPVVATVTRAGDGTPMVEQSIIPAGKPIILGTKTSGMRRADYEALQTHNATTLNAFELEYGAHTWQVIWDNTNGDAITGDDVFDEVDGHPTLTNVQLKFLTAE</sequence>
<dbReference type="Proteomes" id="UP001201549">
    <property type="component" value="Unassembled WGS sequence"/>
</dbReference>